<dbReference type="AlphaFoldDB" id="A0A6L6UAN3"/>
<dbReference type="PANTHER" id="PTHR10587:SF133">
    <property type="entry name" value="CHITIN DEACETYLASE 1-RELATED"/>
    <property type="match status" value="1"/>
</dbReference>
<gene>
    <name evidence="4" type="ORF">GN138_12500</name>
</gene>
<dbReference type="GO" id="GO:0016020">
    <property type="term" value="C:membrane"/>
    <property type="evidence" value="ECO:0007669"/>
    <property type="project" value="TreeGrafter"/>
</dbReference>
<evidence type="ECO:0000256" key="2">
    <source>
        <dbReference type="ARBA" id="ARBA00022801"/>
    </source>
</evidence>
<keyword evidence="5" id="KW-1185">Reference proteome</keyword>
<dbReference type="PANTHER" id="PTHR10587">
    <property type="entry name" value="GLYCOSYL TRANSFERASE-RELATED"/>
    <property type="match status" value="1"/>
</dbReference>
<evidence type="ECO:0000313" key="4">
    <source>
        <dbReference type="EMBL" id="MUU79268.1"/>
    </source>
</evidence>
<name>A0A6L6UAN3_9FLAO</name>
<evidence type="ECO:0000256" key="1">
    <source>
        <dbReference type="ARBA" id="ARBA00022723"/>
    </source>
</evidence>
<dbReference type="CDD" id="cd10917">
    <property type="entry name" value="CE4_NodB_like_6s_7s"/>
    <property type="match status" value="1"/>
</dbReference>
<dbReference type="GO" id="GO:0046872">
    <property type="term" value="F:metal ion binding"/>
    <property type="evidence" value="ECO:0007669"/>
    <property type="project" value="UniProtKB-KW"/>
</dbReference>
<reference evidence="4 5" key="1">
    <citation type="submission" date="2019-12" db="EMBL/GenBank/DDBJ databases">
        <authorList>
            <person name="Li J."/>
        </authorList>
    </citation>
    <scope>NUCLEOTIDE SEQUENCE [LARGE SCALE GENOMIC DNA]</scope>
    <source>
        <strain evidence="4 5">HL2-2</strain>
    </source>
</reference>
<dbReference type="Gene3D" id="3.20.20.370">
    <property type="entry name" value="Glycoside hydrolase/deacetylase"/>
    <property type="match status" value="1"/>
</dbReference>
<dbReference type="InterPro" id="IPR050248">
    <property type="entry name" value="Polysacc_deacetylase_ArnD"/>
</dbReference>
<dbReference type="InterPro" id="IPR002509">
    <property type="entry name" value="NODB_dom"/>
</dbReference>
<feature type="domain" description="NodB homology" evidence="3">
    <location>
        <begin position="28"/>
        <end position="213"/>
    </location>
</feature>
<keyword evidence="2" id="KW-0378">Hydrolase</keyword>
<dbReference type="SUPFAM" id="SSF88713">
    <property type="entry name" value="Glycoside hydrolase/deacetylase"/>
    <property type="match status" value="1"/>
</dbReference>
<dbReference type="InterPro" id="IPR011330">
    <property type="entry name" value="Glyco_hydro/deAcase_b/a-brl"/>
</dbReference>
<organism evidence="4 5">
    <name type="scientific">Winogradskyella endarachnes</name>
    <dbReference type="NCBI Taxonomy" id="2681965"/>
    <lineage>
        <taxon>Bacteria</taxon>
        <taxon>Pseudomonadati</taxon>
        <taxon>Bacteroidota</taxon>
        <taxon>Flavobacteriia</taxon>
        <taxon>Flavobacteriales</taxon>
        <taxon>Flavobacteriaceae</taxon>
        <taxon>Winogradskyella</taxon>
    </lineage>
</organism>
<dbReference type="PROSITE" id="PS51677">
    <property type="entry name" value="NODB"/>
    <property type="match status" value="1"/>
</dbReference>
<dbReference type="EMBL" id="WOWS01000005">
    <property type="protein sequence ID" value="MUU79268.1"/>
    <property type="molecule type" value="Genomic_DNA"/>
</dbReference>
<dbReference type="RefSeq" id="WP_157364342.1">
    <property type="nucleotide sequence ID" value="NZ_WOWS01000005.1"/>
</dbReference>
<evidence type="ECO:0000313" key="5">
    <source>
        <dbReference type="Proteomes" id="UP000478208"/>
    </source>
</evidence>
<evidence type="ECO:0000259" key="3">
    <source>
        <dbReference type="PROSITE" id="PS51677"/>
    </source>
</evidence>
<protein>
    <submittedName>
        <fullName evidence="4">Polysaccharide deacetylase family protein</fullName>
    </submittedName>
</protein>
<sequence>MNLIPAKTPGFVKTMFPNFIWNIDTNNKEIFLTFDDGPTPEITNWVLNTLKQYNAKATFFCIGNNIEKHPEIFNNIITDGHSIGNHTYNHLKGWKHKNKAYLKDIIKTKTLIDALTKDKQQHGLHIFRPPYGKLKPKQSKLTQALGYKIIMWDVLSFDWDSSVTEELCLENVISSTKEGSIIVFHDSIKASRNLKYTLPKVLEYYTEKGFCFKNITN</sequence>
<accession>A0A6L6UAN3</accession>
<dbReference type="GO" id="GO:0005975">
    <property type="term" value="P:carbohydrate metabolic process"/>
    <property type="evidence" value="ECO:0007669"/>
    <property type="project" value="InterPro"/>
</dbReference>
<dbReference type="Proteomes" id="UP000478208">
    <property type="component" value="Unassembled WGS sequence"/>
</dbReference>
<keyword evidence="1" id="KW-0479">Metal-binding</keyword>
<dbReference type="Pfam" id="PF01522">
    <property type="entry name" value="Polysacc_deac_1"/>
    <property type="match status" value="1"/>
</dbReference>
<proteinExistence type="predicted"/>
<comment type="caution">
    <text evidence="4">The sequence shown here is derived from an EMBL/GenBank/DDBJ whole genome shotgun (WGS) entry which is preliminary data.</text>
</comment>
<dbReference type="GO" id="GO:0016810">
    <property type="term" value="F:hydrolase activity, acting on carbon-nitrogen (but not peptide) bonds"/>
    <property type="evidence" value="ECO:0007669"/>
    <property type="project" value="InterPro"/>
</dbReference>